<dbReference type="GO" id="GO:0006606">
    <property type="term" value="P:protein import into nucleus"/>
    <property type="evidence" value="ECO:0007669"/>
    <property type="project" value="TreeGrafter"/>
</dbReference>
<feature type="signal peptide" evidence="2">
    <location>
        <begin position="1"/>
        <end position="24"/>
    </location>
</feature>
<dbReference type="PANTHER" id="PTHR15191">
    <property type="entry name" value="PROTEIN CBG20567"/>
    <property type="match status" value="1"/>
</dbReference>
<sequence>MKSSRRIYILLLMVIFLFAKNAKSYVVEQGINDEIEDWNEKNTIANLKRELNCSIPDGKKNNCQNCLDIDKNCLWCLSSKTCQKYDGFFQNCNYEDSRVYHCELPYTAVIIFFIALAVIVFFVCIVVFCCVCSKMDQCAKWNRNRIYMKETLKNKIQRDSLSKEQEQRKMARQARMDELRVKYGIKLSSPSFTRMNSFRSKKDSNNI</sequence>
<keyword evidence="1" id="KW-1133">Transmembrane helix</keyword>
<keyword evidence="3" id="KW-1185">Reference proteome</keyword>
<evidence type="ECO:0000313" key="4">
    <source>
        <dbReference type="WBParaSite" id="SPAL_0001195500.1"/>
    </source>
</evidence>
<feature type="transmembrane region" description="Helical" evidence="1">
    <location>
        <begin position="106"/>
        <end position="133"/>
    </location>
</feature>
<keyword evidence="1" id="KW-0472">Membrane</keyword>
<dbReference type="AlphaFoldDB" id="A0A0N5C1T5"/>
<dbReference type="WBParaSite" id="SPAL_0001195500.1">
    <property type="protein sequence ID" value="SPAL_0001195500.1"/>
    <property type="gene ID" value="SPAL_0001195500"/>
</dbReference>
<dbReference type="GO" id="GO:0005634">
    <property type="term" value="C:nucleus"/>
    <property type="evidence" value="ECO:0007669"/>
    <property type="project" value="TreeGrafter"/>
</dbReference>
<organism evidence="3 4">
    <name type="scientific">Strongyloides papillosus</name>
    <name type="common">Intestinal threadworm</name>
    <dbReference type="NCBI Taxonomy" id="174720"/>
    <lineage>
        <taxon>Eukaryota</taxon>
        <taxon>Metazoa</taxon>
        <taxon>Ecdysozoa</taxon>
        <taxon>Nematoda</taxon>
        <taxon>Chromadorea</taxon>
        <taxon>Rhabditida</taxon>
        <taxon>Tylenchina</taxon>
        <taxon>Panagrolaimomorpha</taxon>
        <taxon>Strongyloidoidea</taxon>
        <taxon>Strongyloididae</taxon>
        <taxon>Strongyloides</taxon>
    </lineage>
</organism>
<dbReference type="Proteomes" id="UP000046392">
    <property type="component" value="Unplaced"/>
</dbReference>
<evidence type="ECO:0000256" key="1">
    <source>
        <dbReference type="SAM" id="Phobius"/>
    </source>
</evidence>
<dbReference type="InterPro" id="IPR052304">
    <property type="entry name" value="PTTG1IP"/>
</dbReference>
<evidence type="ECO:0000256" key="2">
    <source>
        <dbReference type="SAM" id="SignalP"/>
    </source>
</evidence>
<dbReference type="GO" id="GO:0005737">
    <property type="term" value="C:cytoplasm"/>
    <property type="evidence" value="ECO:0007669"/>
    <property type="project" value="TreeGrafter"/>
</dbReference>
<dbReference type="STRING" id="174720.A0A0N5C1T5"/>
<dbReference type="PANTHER" id="PTHR15191:SF3">
    <property type="entry name" value="PITUITARY TUMOR-TRANSFORMING GENE PROTEIN-BINDING FACTOR"/>
    <property type="match status" value="1"/>
</dbReference>
<reference evidence="4" key="1">
    <citation type="submission" date="2017-02" db="UniProtKB">
        <authorList>
            <consortium name="WormBaseParasite"/>
        </authorList>
    </citation>
    <scope>IDENTIFICATION</scope>
</reference>
<name>A0A0N5C1T5_STREA</name>
<accession>A0A0N5C1T5</accession>
<keyword evidence="2" id="KW-0732">Signal</keyword>
<protein>
    <submittedName>
        <fullName evidence="4">PSI domain-containing protein</fullName>
    </submittedName>
</protein>
<feature type="chain" id="PRO_5005895311" evidence="2">
    <location>
        <begin position="25"/>
        <end position="207"/>
    </location>
</feature>
<evidence type="ECO:0000313" key="3">
    <source>
        <dbReference type="Proteomes" id="UP000046392"/>
    </source>
</evidence>
<keyword evidence="1" id="KW-0812">Transmembrane</keyword>
<proteinExistence type="predicted"/>